<keyword evidence="2" id="KW-0812">Transmembrane</keyword>
<keyword evidence="2" id="KW-1133">Transmembrane helix</keyword>
<proteinExistence type="predicted"/>
<accession>A0AAV2VY38</accession>
<protein>
    <recommendedName>
        <fullName evidence="6">TIGR03503 family protein</fullName>
    </recommendedName>
</protein>
<dbReference type="EMBL" id="CAOF01000178">
    <property type="protein sequence ID" value="CCO49428.1"/>
    <property type="molecule type" value="Genomic_DNA"/>
</dbReference>
<comment type="caution">
    <text evidence="4">The sequence shown here is derived from an EMBL/GenBank/DDBJ whole genome shotgun (WGS) entry which is preliminary data.</text>
</comment>
<keyword evidence="3" id="KW-0732">Signal</keyword>
<dbReference type="InterPro" id="IPR020010">
    <property type="entry name" value="CHP03503"/>
</dbReference>
<evidence type="ECO:0008006" key="6">
    <source>
        <dbReference type="Google" id="ProtNLM"/>
    </source>
</evidence>
<organism evidence="4 5">
    <name type="scientific">Vibrio nigripulchritudo SOn1</name>
    <dbReference type="NCBI Taxonomy" id="1238450"/>
    <lineage>
        <taxon>Bacteria</taxon>
        <taxon>Pseudomonadati</taxon>
        <taxon>Pseudomonadota</taxon>
        <taxon>Gammaproteobacteria</taxon>
        <taxon>Vibrionales</taxon>
        <taxon>Vibrionaceae</taxon>
        <taxon>Vibrio</taxon>
    </lineage>
</organism>
<dbReference type="AlphaFoldDB" id="A0AAV2VY38"/>
<feature type="coiled-coil region" evidence="1">
    <location>
        <begin position="341"/>
        <end position="370"/>
    </location>
</feature>
<evidence type="ECO:0000313" key="4">
    <source>
        <dbReference type="EMBL" id="CCO49428.1"/>
    </source>
</evidence>
<sequence length="418" mass="47327">MWRILIPLLMLFAATAVGSEESESSIRLLDNRFRVDPTISQASFVIYRKKNSQSVVLIRPDGSKYYAWNHPENVLWYEESGMDIISIDNPMPGPWQAVGKVHPQNNIKILSNLQLSVDRFPQRLYLGESLKFTARLQHDEKPLVLRDFLDRVNLKVTFTKYVENEETLSADAKPKPQVMGDFEDNGQGLDEYPADGVFTVELPIQIEPGKYRARITSGNGVFLRTIEQTILVYPTPISTQFIQARSEKLEHSINVTGEEGAIEPGSVAVTIHQTSPEGKEMVTQGQSEQDGVKANFGLPNNAMPGKHTWAGIAYATETATGRELIFPLAEQSFSVVEKVDVEASMEAYKKEQEEKRMLEEQAMREKEREDERFKGMMIILIGNLIAIILGIVIWFVLRKVRMQRAQIPEMQLSMPPKS</sequence>
<keyword evidence="2" id="KW-0472">Membrane</keyword>
<evidence type="ECO:0000256" key="1">
    <source>
        <dbReference type="SAM" id="Coils"/>
    </source>
</evidence>
<gene>
    <name evidence="4" type="ORF">VIBNISOn1_820111</name>
</gene>
<evidence type="ECO:0000256" key="2">
    <source>
        <dbReference type="SAM" id="Phobius"/>
    </source>
</evidence>
<feature type="chain" id="PRO_5043360087" description="TIGR03503 family protein" evidence="3">
    <location>
        <begin position="20"/>
        <end position="418"/>
    </location>
</feature>
<evidence type="ECO:0000313" key="5">
    <source>
        <dbReference type="Proteomes" id="UP000018211"/>
    </source>
</evidence>
<dbReference type="NCBIfam" id="TIGR03503">
    <property type="entry name" value="TIGR03503 family protein"/>
    <property type="match status" value="1"/>
</dbReference>
<keyword evidence="1" id="KW-0175">Coiled coil</keyword>
<feature type="signal peptide" evidence="3">
    <location>
        <begin position="1"/>
        <end position="19"/>
    </location>
</feature>
<dbReference type="Proteomes" id="UP000018211">
    <property type="component" value="Unassembled WGS sequence"/>
</dbReference>
<reference evidence="4 5" key="1">
    <citation type="journal article" date="2013" name="ISME J.">
        <title>Comparative genomics of pathogenic lineages of Vibrio nigripulchritudo identifies virulence-associated traits.</title>
        <authorList>
            <person name="Goudenege D."/>
            <person name="Labreuche Y."/>
            <person name="Krin E."/>
            <person name="Ansquer D."/>
            <person name="Mangenot S."/>
            <person name="Calteau A."/>
            <person name="Medigue C."/>
            <person name="Mazel D."/>
            <person name="Polz M.F."/>
            <person name="Le Roux F."/>
        </authorList>
    </citation>
    <scope>NUCLEOTIDE SEQUENCE [LARGE SCALE GENOMIC DNA]</scope>
    <source>
        <strain evidence="4 5">SOn1</strain>
    </source>
</reference>
<name>A0AAV2VY38_9VIBR</name>
<feature type="transmembrane region" description="Helical" evidence="2">
    <location>
        <begin position="376"/>
        <end position="397"/>
    </location>
</feature>
<evidence type="ECO:0000256" key="3">
    <source>
        <dbReference type="SAM" id="SignalP"/>
    </source>
</evidence>
<dbReference type="RefSeq" id="WP_022613545.1">
    <property type="nucleotide sequence ID" value="NZ_LK391965.1"/>
</dbReference>